<organism evidence="4 5">
    <name type="scientific">Metarhizium album (strain ARSEF 1941)</name>
    <dbReference type="NCBI Taxonomy" id="1081103"/>
    <lineage>
        <taxon>Eukaryota</taxon>
        <taxon>Fungi</taxon>
        <taxon>Dikarya</taxon>
        <taxon>Ascomycota</taxon>
        <taxon>Pezizomycotina</taxon>
        <taxon>Sordariomycetes</taxon>
        <taxon>Hypocreomycetidae</taxon>
        <taxon>Hypocreales</taxon>
        <taxon>Clavicipitaceae</taxon>
        <taxon>Metarhizium</taxon>
    </lineage>
</organism>
<dbReference type="GeneID" id="63736874"/>
<dbReference type="OrthoDB" id="422005at2759"/>
<dbReference type="InterPro" id="IPR002059">
    <property type="entry name" value="CSP_DNA-bd"/>
</dbReference>
<dbReference type="FunFam" id="2.40.50.140:FF:000006">
    <property type="entry name" value="Cold shock protein CspC"/>
    <property type="match status" value="1"/>
</dbReference>
<dbReference type="GO" id="GO:0005737">
    <property type="term" value="C:cytoplasm"/>
    <property type="evidence" value="ECO:0007669"/>
    <property type="project" value="UniProtKB-SubCell"/>
</dbReference>
<dbReference type="AlphaFoldDB" id="A0A0B2WU16"/>
<dbReference type="STRING" id="1081103.A0A0B2WU16"/>
<evidence type="ECO:0000256" key="1">
    <source>
        <dbReference type="ARBA" id="ARBA00004496"/>
    </source>
</evidence>
<accession>A0A0B2WU16</accession>
<dbReference type="EMBL" id="AZHE01000004">
    <property type="protein sequence ID" value="KHN99566.1"/>
    <property type="molecule type" value="Genomic_DNA"/>
</dbReference>
<dbReference type="InterPro" id="IPR012340">
    <property type="entry name" value="NA-bd_OB-fold"/>
</dbReference>
<dbReference type="SUPFAM" id="SSF50249">
    <property type="entry name" value="Nucleic acid-binding proteins"/>
    <property type="match status" value="1"/>
</dbReference>
<reference evidence="4 5" key="1">
    <citation type="journal article" date="2014" name="Proc. Natl. Acad. Sci. U.S.A.">
        <title>Trajectory and genomic determinants of fungal-pathogen speciation and host adaptation.</title>
        <authorList>
            <person name="Hu X."/>
            <person name="Xiao G."/>
            <person name="Zheng P."/>
            <person name="Shang Y."/>
            <person name="Su Y."/>
            <person name="Zhang X."/>
            <person name="Liu X."/>
            <person name="Zhan S."/>
            <person name="St Leger R.J."/>
            <person name="Wang C."/>
        </authorList>
    </citation>
    <scope>NUCLEOTIDE SEQUENCE [LARGE SCALE GENOMIC DNA]</scope>
    <source>
        <strain evidence="4 5">ARSEF 1941</strain>
    </source>
</reference>
<sequence length="150" mass="16445">MYTARGQGQGQELFAAPASTAVRHQQAKRPHVGIPWTFEKSFKILATVHVSPPLHPLQAGNALRANTPIETRRPLLSTATMSERQSGVVKWFNEEKGYGFITPDSGPDLFVHFKAIEGGGFRSLKEGQAVSFEAVQGQKGMQADRVRVES</sequence>
<protein>
    <submittedName>
        <fullName evidence="4">Cold response protein 1</fullName>
    </submittedName>
</protein>
<evidence type="ECO:0000313" key="4">
    <source>
        <dbReference type="EMBL" id="KHN99566.1"/>
    </source>
</evidence>
<evidence type="ECO:0000256" key="2">
    <source>
        <dbReference type="ARBA" id="ARBA00022490"/>
    </source>
</evidence>
<name>A0A0B2WU16_METAS</name>
<dbReference type="InterPro" id="IPR050181">
    <property type="entry name" value="Cold_shock_domain"/>
</dbReference>
<dbReference type="RefSeq" id="XP_040680632.1">
    <property type="nucleotide sequence ID" value="XM_040821218.1"/>
</dbReference>
<dbReference type="HOGENOM" id="CLU_1740965_0_0_1"/>
<dbReference type="Gene3D" id="2.40.50.140">
    <property type="entry name" value="Nucleic acid-binding proteins"/>
    <property type="match status" value="1"/>
</dbReference>
<dbReference type="Pfam" id="PF00313">
    <property type="entry name" value="CSD"/>
    <property type="match status" value="1"/>
</dbReference>
<dbReference type="Proteomes" id="UP000030816">
    <property type="component" value="Unassembled WGS sequence"/>
</dbReference>
<dbReference type="SMART" id="SM00357">
    <property type="entry name" value="CSP"/>
    <property type="match status" value="1"/>
</dbReference>
<comment type="caution">
    <text evidence="4">The sequence shown here is derived from an EMBL/GenBank/DDBJ whole genome shotgun (WGS) entry which is preliminary data.</text>
</comment>
<comment type="subcellular location">
    <subcellularLocation>
        <location evidence="1">Cytoplasm</location>
    </subcellularLocation>
</comment>
<dbReference type="InterPro" id="IPR019844">
    <property type="entry name" value="CSD_CS"/>
</dbReference>
<dbReference type="PROSITE" id="PS00352">
    <property type="entry name" value="CSD_1"/>
    <property type="match status" value="1"/>
</dbReference>
<evidence type="ECO:0000259" key="3">
    <source>
        <dbReference type="PROSITE" id="PS51857"/>
    </source>
</evidence>
<dbReference type="PRINTS" id="PR00050">
    <property type="entry name" value="COLDSHOCK"/>
</dbReference>
<gene>
    <name evidence="4" type="ORF">MAM_02419</name>
</gene>
<keyword evidence="2" id="KW-0963">Cytoplasm</keyword>
<dbReference type="PROSITE" id="PS51857">
    <property type="entry name" value="CSD_2"/>
    <property type="match status" value="1"/>
</dbReference>
<dbReference type="CDD" id="cd04458">
    <property type="entry name" value="CSP_CDS"/>
    <property type="match status" value="1"/>
</dbReference>
<proteinExistence type="predicted"/>
<dbReference type="GO" id="GO:0003676">
    <property type="term" value="F:nucleic acid binding"/>
    <property type="evidence" value="ECO:0007669"/>
    <property type="project" value="InterPro"/>
</dbReference>
<keyword evidence="5" id="KW-1185">Reference proteome</keyword>
<evidence type="ECO:0000313" key="5">
    <source>
        <dbReference type="Proteomes" id="UP000030816"/>
    </source>
</evidence>
<dbReference type="PANTHER" id="PTHR11544">
    <property type="entry name" value="COLD SHOCK DOMAIN CONTAINING PROTEINS"/>
    <property type="match status" value="1"/>
</dbReference>
<feature type="domain" description="CSD" evidence="3">
    <location>
        <begin position="84"/>
        <end position="148"/>
    </location>
</feature>
<dbReference type="InterPro" id="IPR011129">
    <property type="entry name" value="CSD"/>
</dbReference>